<dbReference type="InterPro" id="IPR045857">
    <property type="entry name" value="O16G_dom_2"/>
</dbReference>
<dbReference type="InterPro" id="IPR017853">
    <property type="entry name" value="GH"/>
</dbReference>
<dbReference type="Gene3D" id="3.90.400.10">
    <property type="entry name" value="Oligo-1,6-glucosidase, Domain 2"/>
    <property type="match status" value="1"/>
</dbReference>
<dbReference type="PANTHER" id="PTHR10357">
    <property type="entry name" value="ALPHA-AMYLASE FAMILY MEMBER"/>
    <property type="match status" value="1"/>
</dbReference>
<dbReference type="Pfam" id="PF00128">
    <property type="entry name" value="Alpha-amylase"/>
    <property type="match status" value="1"/>
</dbReference>
<dbReference type="SMART" id="SM00642">
    <property type="entry name" value="Aamy"/>
    <property type="match status" value="1"/>
</dbReference>
<proteinExistence type="predicted"/>
<evidence type="ECO:0000313" key="2">
    <source>
        <dbReference type="EMBL" id="QNE36995.1"/>
    </source>
</evidence>
<sequence>MPSTRERTPDNSARWATDPGALVYGLDLSRFADSDGDGFGDLPGAMARLEHVASLGVTWIWLLPFYPSERRDNGYDVDDHLAVDPRFGDLDDLREFLAKARDLGMRVLIDAVPHHTSDRHPWFLAACEDTDGRAGKFFVWSDDDSTEPGDHPMFPGEEESVWAFDERAGRYYHHQFYSFQPDINATDPDVFEEIVQLLTFWLGVGVDGFRIDAALLLVQGKGRPDTDVDDGVFFDRLRARLREIRPDVALIAEASEPPEAMAALIENDRFDAVIDFSLNNATFLALARERAQPIVDALSRLDQNIPADSRLNFMRNADELDLSLLSDEERREVFAAFAGDDDALIYGRGIRRGWAPMLQPAQRVRMTLSLLHALPGVPLLQAGQELGQGDDLAVEGRGAARTTMQWDDSDGGGFTAAAVSPLTLGAQVDGPFGFRTVNASAQEDDPGSLLSLARDLARVRREAHAAAAGWTTVEVEDRAVLALRRDGLLTLHNLSSREASAEIGAGRVALLADGWATGTLAPYGFAWLRTA</sequence>
<dbReference type="RefSeq" id="WP_185276422.1">
    <property type="nucleotide sequence ID" value="NZ_CP043641.1"/>
</dbReference>
<dbReference type="AlphaFoldDB" id="A0A7G6YET0"/>
<name>A0A7G6YET0_9MICO</name>
<dbReference type="PANTHER" id="PTHR10357:SF219">
    <property type="entry name" value="MALTOSE ALPHA-D-GLUCOSYLTRANSFERASE"/>
    <property type="match status" value="1"/>
</dbReference>
<evidence type="ECO:0000313" key="3">
    <source>
        <dbReference type="Proteomes" id="UP000515511"/>
    </source>
</evidence>
<evidence type="ECO:0000259" key="1">
    <source>
        <dbReference type="SMART" id="SM00642"/>
    </source>
</evidence>
<gene>
    <name evidence="2" type="ORF">F1C12_19010</name>
</gene>
<reference evidence="3" key="1">
    <citation type="submission" date="2019-09" db="EMBL/GenBank/DDBJ databases">
        <title>Antimicrobial potential of Antarctic Bacteria.</title>
        <authorList>
            <person name="Benaud N."/>
            <person name="Edwards R.J."/>
            <person name="Ferrari B.C."/>
        </authorList>
    </citation>
    <scope>NUCLEOTIDE SEQUENCE [LARGE SCALE GENOMIC DNA]</scope>
    <source>
        <strain evidence="3">INR9</strain>
    </source>
</reference>
<dbReference type="SUPFAM" id="SSF51445">
    <property type="entry name" value="(Trans)glycosidases"/>
    <property type="match status" value="1"/>
</dbReference>
<dbReference type="Gene3D" id="3.20.20.80">
    <property type="entry name" value="Glycosidases"/>
    <property type="match status" value="1"/>
</dbReference>
<dbReference type="GO" id="GO:0005975">
    <property type="term" value="P:carbohydrate metabolic process"/>
    <property type="evidence" value="ECO:0007669"/>
    <property type="project" value="InterPro"/>
</dbReference>
<feature type="domain" description="Glycosyl hydrolase family 13 catalytic" evidence="1">
    <location>
        <begin position="25"/>
        <end position="401"/>
    </location>
</feature>
<organism evidence="2 3">
    <name type="scientific">Leifsonia shinshuensis</name>
    <dbReference type="NCBI Taxonomy" id="150026"/>
    <lineage>
        <taxon>Bacteria</taxon>
        <taxon>Bacillati</taxon>
        <taxon>Actinomycetota</taxon>
        <taxon>Actinomycetes</taxon>
        <taxon>Micrococcales</taxon>
        <taxon>Microbacteriaceae</taxon>
        <taxon>Leifsonia</taxon>
    </lineage>
</organism>
<dbReference type="Proteomes" id="UP000515511">
    <property type="component" value="Chromosome"/>
</dbReference>
<accession>A0A7G6YET0</accession>
<dbReference type="InterPro" id="IPR006047">
    <property type="entry name" value="GH13_cat_dom"/>
</dbReference>
<dbReference type="KEGG" id="lse:F1C12_19010"/>
<dbReference type="EMBL" id="CP043641">
    <property type="protein sequence ID" value="QNE36995.1"/>
    <property type="molecule type" value="Genomic_DNA"/>
</dbReference>
<protein>
    <recommendedName>
        <fullName evidence="1">Glycosyl hydrolase family 13 catalytic domain-containing protein</fullName>
    </recommendedName>
</protein>